<feature type="transmembrane region" description="Helical" evidence="1">
    <location>
        <begin position="91"/>
        <end position="110"/>
    </location>
</feature>
<evidence type="ECO:0008006" key="4">
    <source>
        <dbReference type="Google" id="ProtNLM"/>
    </source>
</evidence>
<dbReference type="AlphaFoldDB" id="A0A1G7JN64"/>
<evidence type="ECO:0000313" key="2">
    <source>
        <dbReference type="EMBL" id="SDF26353.1"/>
    </source>
</evidence>
<dbReference type="OrthoDB" id="9790326at2"/>
<gene>
    <name evidence="2" type="ORF">SAMN05216464_11551</name>
</gene>
<dbReference type="EMBL" id="FNAI01000015">
    <property type="protein sequence ID" value="SDF26353.1"/>
    <property type="molecule type" value="Genomic_DNA"/>
</dbReference>
<keyword evidence="1" id="KW-1133">Transmembrane helix</keyword>
<organism evidence="2 3">
    <name type="scientific">Mucilaginibacter pineti</name>
    <dbReference type="NCBI Taxonomy" id="1391627"/>
    <lineage>
        <taxon>Bacteria</taxon>
        <taxon>Pseudomonadati</taxon>
        <taxon>Bacteroidota</taxon>
        <taxon>Sphingobacteriia</taxon>
        <taxon>Sphingobacteriales</taxon>
        <taxon>Sphingobacteriaceae</taxon>
        <taxon>Mucilaginibacter</taxon>
    </lineage>
</organism>
<reference evidence="2 3" key="1">
    <citation type="submission" date="2016-10" db="EMBL/GenBank/DDBJ databases">
        <authorList>
            <person name="de Groot N.N."/>
        </authorList>
    </citation>
    <scope>NUCLEOTIDE SEQUENCE [LARGE SCALE GENOMIC DNA]</scope>
    <source>
        <strain evidence="2 3">47C3B</strain>
    </source>
</reference>
<dbReference type="InterPro" id="IPR009325">
    <property type="entry name" value="DUF983"/>
</dbReference>
<feature type="transmembrane region" description="Helical" evidence="1">
    <location>
        <begin position="59"/>
        <end position="85"/>
    </location>
</feature>
<keyword evidence="1" id="KW-0472">Membrane</keyword>
<keyword evidence="1" id="KW-0812">Transmembrane</keyword>
<protein>
    <recommendedName>
        <fullName evidence="4">DUF983 domain-containing protein</fullName>
    </recommendedName>
</protein>
<dbReference type="Pfam" id="PF06170">
    <property type="entry name" value="DUF983"/>
    <property type="match status" value="1"/>
</dbReference>
<dbReference type="STRING" id="1391627.SAMN05216464_11551"/>
<dbReference type="Proteomes" id="UP000199072">
    <property type="component" value="Unassembled WGS sequence"/>
</dbReference>
<keyword evidence="3" id="KW-1185">Reference proteome</keyword>
<evidence type="ECO:0000256" key="1">
    <source>
        <dbReference type="SAM" id="Phobius"/>
    </source>
</evidence>
<sequence>MKAFDHKPVKLLPAFIACKCPRCRVGNIFRHGPYALKAGKGLYEKCSHCNFIYEKEPGYFYGAMYVSFGLAVGELITIAVTISILTGSVDPWYYVIPMLTIVIVLAPLNYRYSKVILMYFLTPGTRYLPEMSKSISNVQTYK</sequence>
<dbReference type="RefSeq" id="WP_091154092.1">
    <property type="nucleotide sequence ID" value="NZ_FNAI01000015.1"/>
</dbReference>
<proteinExistence type="predicted"/>
<name>A0A1G7JN64_9SPHI</name>
<accession>A0A1G7JN64</accession>
<evidence type="ECO:0000313" key="3">
    <source>
        <dbReference type="Proteomes" id="UP000199072"/>
    </source>
</evidence>